<accession>A0ABQ2B1E9</accession>
<dbReference type="SUPFAM" id="SSF48452">
    <property type="entry name" value="TPR-like"/>
    <property type="match status" value="1"/>
</dbReference>
<comment type="caution">
    <text evidence="1">The sequence shown here is derived from an EMBL/GenBank/DDBJ whole genome shotgun (WGS) entry which is preliminary data.</text>
</comment>
<dbReference type="Gene3D" id="1.25.40.10">
    <property type="entry name" value="Tetratricopeptide repeat domain"/>
    <property type="match status" value="1"/>
</dbReference>
<gene>
    <name evidence="1" type="ORF">GCM10007170_45460</name>
</gene>
<dbReference type="InterPro" id="IPR011990">
    <property type="entry name" value="TPR-like_helical_dom_sf"/>
</dbReference>
<protein>
    <recommendedName>
        <fullName evidence="3">Tetratricopeptide repeat-containing protein</fullName>
    </recommendedName>
</protein>
<evidence type="ECO:0000313" key="2">
    <source>
        <dbReference type="Proteomes" id="UP000643279"/>
    </source>
</evidence>
<reference evidence="2" key="1">
    <citation type="journal article" date="2019" name="Int. J. Syst. Evol. Microbiol.">
        <title>The Global Catalogue of Microorganisms (GCM) 10K type strain sequencing project: providing services to taxonomists for standard genome sequencing and annotation.</title>
        <authorList>
            <consortium name="The Broad Institute Genomics Platform"/>
            <consortium name="The Broad Institute Genome Sequencing Center for Infectious Disease"/>
            <person name="Wu L."/>
            <person name="Ma J."/>
        </authorList>
    </citation>
    <scope>NUCLEOTIDE SEQUENCE [LARGE SCALE GENOMIC DNA]</scope>
    <source>
        <strain evidence="2">CGMCC 1.12778</strain>
    </source>
</reference>
<dbReference type="EMBL" id="BMFW01000052">
    <property type="protein sequence ID" value="GGI02830.1"/>
    <property type="molecule type" value="Genomic_DNA"/>
</dbReference>
<sequence>MSEGLNQGARDVWWTDPMTLRDVVLDQEAMEARLATCPALERVWILCLLDRAQEAIREGQELLNAASDRLRPLLVLAQAYQRQYSWHDAARLQEEALRLARTRAREALVRHQIGRRLFDETRYREAAAEFEWARDLYRSTGQREHLVQACQQALTRARELSRTNPTSTPA</sequence>
<proteinExistence type="predicted"/>
<evidence type="ECO:0008006" key="3">
    <source>
        <dbReference type="Google" id="ProtNLM"/>
    </source>
</evidence>
<evidence type="ECO:0000313" key="1">
    <source>
        <dbReference type="EMBL" id="GGI02830.1"/>
    </source>
</evidence>
<keyword evidence="2" id="KW-1185">Reference proteome</keyword>
<dbReference type="Proteomes" id="UP000643279">
    <property type="component" value="Unassembled WGS sequence"/>
</dbReference>
<organism evidence="1 2">
    <name type="scientific">Arthrobacter liuii</name>
    <dbReference type="NCBI Taxonomy" id="1476996"/>
    <lineage>
        <taxon>Bacteria</taxon>
        <taxon>Bacillati</taxon>
        <taxon>Actinomycetota</taxon>
        <taxon>Actinomycetes</taxon>
        <taxon>Micrococcales</taxon>
        <taxon>Micrococcaceae</taxon>
        <taxon>Arthrobacter</taxon>
    </lineage>
</organism>
<name>A0ABQ2B1E9_9MICC</name>
<dbReference type="RefSeq" id="WP_376935168.1">
    <property type="nucleotide sequence ID" value="NZ_JBHLUQ010000017.1"/>
</dbReference>